<dbReference type="InterPro" id="IPR007324">
    <property type="entry name" value="Sugar-bd_dom_put"/>
</dbReference>
<evidence type="ECO:0000256" key="2">
    <source>
        <dbReference type="ARBA" id="ARBA00023015"/>
    </source>
</evidence>
<evidence type="ECO:0000259" key="6">
    <source>
        <dbReference type="Pfam" id="PF21715"/>
    </source>
</evidence>
<accession>A0ABU0JU69</accession>
<dbReference type="InterPro" id="IPR036388">
    <property type="entry name" value="WH-like_DNA-bd_sf"/>
</dbReference>
<dbReference type="PANTHER" id="PTHR34294">
    <property type="entry name" value="TRANSCRIPTIONAL REGULATOR-RELATED"/>
    <property type="match status" value="1"/>
</dbReference>
<feature type="domain" description="CggR N-terminal DNA binding" evidence="6">
    <location>
        <begin position="18"/>
        <end position="87"/>
    </location>
</feature>
<keyword evidence="3" id="KW-0238">DNA-binding</keyword>
<evidence type="ECO:0000256" key="4">
    <source>
        <dbReference type="ARBA" id="ARBA00023163"/>
    </source>
</evidence>
<dbReference type="Gene3D" id="3.40.50.1360">
    <property type="match status" value="1"/>
</dbReference>
<evidence type="ECO:0000313" key="8">
    <source>
        <dbReference type="Proteomes" id="UP001224418"/>
    </source>
</evidence>
<gene>
    <name evidence="7" type="ORF">QOZ93_002394</name>
</gene>
<reference evidence="7 8" key="1">
    <citation type="submission" date="2023-07" db="EMBL/GenBank/DDBJ databases">
        <title>Genomic Encyclopedia of Type Strains, Phase IV (KMG-IV): sequencing the most valuable type-strain genomes for metagenomic binning, comparative biology and taxonomic classification.</title>
        <authorList>
            <person name="Goeker M."/>
        </authorList>
    </citation>
    <scope>NUCLEOTIDE SEQUENCE [LARGE SCALE GENOMIC DNA]</scope>
    <source>
        <strain evidence="7 8">DSM 1400</strain>
    </source>
</reference>
<dbReference type="Pfam" id="PF04198">
    <property type="entry name" value="Sugar-bind"/>
    <property type="match status" value="1"/>
</dbReference>
<evidence type="ECO:0000256" key="3">
    <source>
        <dbReference type="ARBA" id="ARBA00023125"/>
    </source>
</evidence>
<protein>
    <submittedName>
        <fullName evidence="7">Central glycolytic genes regulator</fullName>
    </submittedName>
</protein>
<dbReference type="Gene3D" id="1.10.10.10">
    <property type="entry name" value="Winged helix-like DNA-binding domain superfamily/Winged helix DNA-binding domain"/>
    <property type="match status" value="1"/>
</dbReference>
<feature type="domain" description="Sugar-binding" evidence="5">
    <location>
        <begin position="89"/>
        <end position="337"/>
    </location>
</feature>
<dbReference type="Pfam" id="PF21715">
    <property type="entry name" value="CggR_N"/>
    <property type="match status" value="1"/>
</dbReference>
<dbReference type="SUPFAM" id="SSF46785">
    <property type="entry name" value="Winged helix' DNA-binding domain"/>
    <property type="match status" value="1"/>
</dbReference>
<name>A0ABU0JU69_HATLI</name>
<sequence length="348" mass="38900">MDILKLQKKIVPELLELLQKRYSILRSIKYNQPVGRRVLANNLALGERTIRNEVNFLKSQELINIYNEGMYITKEGEEIINSLQDFIHEVKGLNDKEKNIKSYLNIKDVYIVPGDYEKDSSILKEVGRVAALYLRDILSDKLTIALTGGNTVKEVVDSMPKTNKCNDLLVIPARGGMGRDVEIQANTLAAKLAEKISANYKLLHVPDNLSDNALKTMLEEKSIQEVVDSIKNSDVLIYGIGRADVMGKKRELSQDTIEEILTKGAVGEALGNYYDIHGNIIYKHSTVGITDEDTKKMKSLIAVASNKDKAEAIIGSLKDKTKAVLVTDEGTAEKILNIIEKKEDNKLR</sequence>
<dbReference type="EMBL" id="JAUSWN010000024">
    <property type="protein sequence ID" value="MDQ0480645.1"/>
    <property type="molecule type" value="Genomic_DNA"/>
</dbReference>
<comment type="caution">
    <text evidence="7">The sequence shown here is derived from an EMBL/GenBank/DDBJ whole genome shotgun (WGS) entry which is preliminary data.</text>
</comment>
<organism evidence="7 8">
    <name type="scientific">Hathewaya limosa</name>
    <name type="common">Clostridium limosum</name>
    <dbReference type="NCBI Taxonomy" id="1536"/>
    <lineage>
        <taxon>Bacteria</taxon>
        <taxon>Bacillati</taxon>
        <taxon>Bacillota</taxon>
        <taxon>Clostridia</taxon>
        <taxon>Eubacteriales</taxon>
        <taxon>Clostridiaceae</taxon>
        <taxon>Hathewaya</taxon>
    </lineage>
</organism>
<dbReference type="SUPFAM" id="SSF100950">
    <property type="entry name" value="NagB/RpiA/CoA transferase-like"/>
    <property type="match status" value="1"/>
</dbReference>
<evidence type="ECO:0000313" key="7">
    <source>
        <dbReference type="EMBL" id="MDQ0480645.1"/>
    </source>
</evidence>
<dbReference type="Proteomes" id="UP001224418">
    <property type="component" value="Unassembled WGS sequence"/>
</dbReference>
<keyword evidence="2" id="KW-0805">Transcription regulation</keyword>
<proteinExistence type="inferred from homology"/>
<dbReference type="InterPro" id="IPR036390">
    <property type="entry name" value="WH_DNA-bd_sf"/>
</dbReference>
<keyword evidence="4" id="KW-0804">Transcription</keyword>
<dbReference type="InterPro" id="IPR037171">
    <property type="entry name" value="NagB/RpiA_transferase-like"/>
</dbReference>
<evidence type="ECO:0000256" key="1">
    <source>
        <dbReference type="ARBA" id="ARBA00010466"/>
    </source>
</evidence>
<evidence type="ECO:0000259" key="5">
    <source>
        <dbReference type="Pfam" id="PF04198"/>
    </source>
</evidence>
<dbReference type="InterPro" id="IPR051054">
    <property type="entry name" value="SorC_transcr_regulators"/>
</dbReference>
<dbReference type="PANTHER" id="PTHR34294:SF5">
    <property type="entry name" value="CENTRAL GLYCOLYTIC GENES REGULATOR"/>
    <property type="match status" value="1"/>
</dbReference>
<comment type="similarity">
    <text evidence="1">Belongs to the SorC transcriptional regulatory family.</text>
</comment>
<dbReference type="InterPro" id="IPR048715">
    <property type="entry name" value="CggR_N"/>
</dbReference>
<keyword evidence="8" id="KW-1185">Reference proteome</keyword>